<evidence type="ECO:0000313" key="3">
    <source>
        <dbReference type="Proteomes" id="UP000199227"/>
    </source>
</evidence>
<dbReference type="RefSeq" id="WP_092911345.1">
    <property type="nucleotide sequence ID" value="NZ_FOXB01000007.1"/>
</dbReference>
<reference evidence="2 3" key="1">
    <citation type="submission" date="2016-10" db="EMBL/GenBank/DDBJ databases">
        <authorList>
            <person name="de Groot N.N."/>
        </authorList>
    </citation>
    <scope>NUCLEOTIDE SEQUENCE [LARGE SCALE GENOMIC DNA]</scope>
    <source>
        <strain evidence="2 3">EP1-55-1</strain>
    </source>
</reference>
<name>A0A1I5MTZ3_9BACT</name>
<dbReference type="Pfam" id="PF13173">
    <property type="entry name" value="AAA_14"/>
    <property type="match status" value="1"/>
</dbReference>
<keyword evidence="3" id="KW-1185">Reference proteome</keyword>
<dbReference type="CDD" id="cd00009">
    <property type="entry name" value="AAA"/>
    <property type="match status" value="1"/>
</dbReference>
<proteinExistence type="predicted"/>
<dbReference type="Proteomes" id="UP000199227">
    <property type="component" value="Unassembled WGS sequence"/>
</dbReference>
<dbReference type="AlphaFoldDB" id="A0A1I5MTZ3"/>
<evidence type="ECO:0000259" key="1">
    <source>
        <dbReference type="SMART" id="SM00382"/>
    </source>
</evidence>
<dbReference type="EMBL" id="FOXB01000007">
    <property type="protein sequence ID" value="SFP13032.1"/>
    <property type="molecule type" value="Genomic_DNA"/>
</dbReference>
<dbReference type="SMART" id="SM00382">
    <property type="entry name" value="AAA"/>
    <property type="match status" value="1"/>
</dbReference>
<feature type="domain" description="AAA+ ATPase" evidence="1">
    <location>
        <begin position="31"/>
        <end position="148"/>
    </location>
</feature>
<dbReference type="InterPro" id="IPR003593">
    <property type="entry name" value="AAA+_ATPase"/>
</dbReference>
<organism evidence="2 3">
    <name type="scientific">Hydrogenimonas thermophila</name>
    <dbReference type="NCBI Taxonomy" id="223786"/>
    <lineage>
        <taxon>Bacteria</taxon>
        <taxon>Pseudomonadati</taxon>
        <taxon>Campylobacterota</taxon>
        <taxon>Epsilonproteobacteria</taxon>
        <taxon>Campylobacterales</taxon>
        <taxon>Hydrogenimonadaceae</taxon>
        <taxon>Hydrogenimonas</taxon>
    </lineage>
</organism>
<protein>
    <recommendedName>
        <fullName evidence="1">AAA+ ATPase domain-containing protein</fullName>
    </recommendedName>
</protein>
<dbReference type="STRING" id="223786.SAMN05216234_10721"/>
<sequence length="395" mass="45066">MIPILAKLSKRFLSIKPSSFRRFLYDKIDFSAQIIGIVGGRGSGKTTLMHQYAKSSKYKPSQILYISCDHPSILNENIYEIADDFYTHGGKLLLLDEIHKVKDFPSHLKAIYDFTDLQVIFSGSSAMSIRHELADLSRRALVYDLPILSFREFLALKNIVHLKSYSLEEILHSHEDIVVEIISEIKPLEYFSDYLEYGAYPFFKEGINSYSERLLEVVHTTIDSDLASIFSINYEKLDALKKVLYMLCSTTPYEVNKSKLSNGVGISWSTLAKYLEYMQKGSLLHIVRGSKGHKTLHTPNKILLNNPNLFSVLCAKADVGAIRESFIVSQLLPSHQVHYHHQGDFLVDERYTIEVGGRSKDIKQIKGLKEAYLAIDDIESGYDNTIPLWLFGFLY</sequence>
<dbReference type="PANTHER" id="PTHR42990:SF1">
    <property type="entry name" value="AAA+ ATPASE DOMAIN-CONTAINING PROTEIN"/>
    <property type="match status" value="1"/>
</dbReference>
<dbReference type="InterPro" id="IPR041682">
    <property type="entry name" value="AAA_14"/>
</dbReference>
<accession>A0A1I5MTZ3</accession>
<dbReference type="InterPro" id="IPR027417">
    <property type="entry name" value="P-loop_NTPase"/>
</dbReference>
<dbReference type="OrthoDB" id="9768467at2"/>
<dbReference type="Gene3D" id="3.40.50.300">
    <property type="entry name" value="P-loop containing nucleotide triphosphate hydrolases"/>
    <property type="match status" value="1"/>
</dbReference>
<evidence type="ECO:0000313" key="2">
    <source>
        <dbReference type="EMBL" id="SFP13032.1"/>
    </source>
</evidence>
<dbReference type="PANTHER" id="PTHR42990">
    <property type="entry name" value="ATPASE"/>
    <property type="match status" value="1"/>
</dbReference>
<dbReference type="SUPFAM" id="SSF52540">
    <property type="entry name" value="P-loop containing nucleoside triphosphate hydrolases"/>
    <property type="match status" value="1"/>
</dbReference>
<gene>
    <name evidence="2" type="ORF">SAMN05216234_10721</name>
</gene>